<reference evidence="2" key="1">
    <citation type="submission" date="2022-10" db="EMBL/GenBank/DDBJ databases">
        <title>The complete genomes of actinobacterial strains from the NBC collection.</title>
        <authorList>
            <person name="Joergensen T.S."/>
            <person name="Alvarez Arevalo M."/>
            <person name="Sterndorff E.B."/>
            <person name="Faurdal D."/>
            <person name="Vuksanovic O."/>
            <person name="Mourched A.-S."/>
            <person name="Charusanti P."/>
            <person name="Shaw S."/>
            <person name="Blin K."/>
            <person name="Weber T."/>
        </authorList>
    </citation>
    <scope>NUCLEOTIDE SEQUENCE</scope>
    <source>
        <strain evidence="2">NBC_01393</strain>
    </source>
</reference>
<feature type="compositionally biased region" description="Basic and acidic residues" evidence="1">
    <location>
        <begin position="18"/>
        <end position="29"/>
    </location>
</feature>
<feature type="compositionally biased region" description="Basic and acidic residues" evidence="1">
    <location>
        <begin position="416"/>
        <end position="436"/>
    </location>
</feature>
<dbReference type="EMBL" id="CP109546">
    <property type="protein sequence ID" value="WTZ06739.1"/>
    <property type="molecule type" value="Genomic_DNA"/>
</dbReference>
<feature type="compositionally biased region" description="Basic residues" evidence="1">
    <location>
        <begin position="1"/>
        <end position="10"/>
    </location>
</feature>
<accession>A0AAU3HP96</accession>
<organism evidence="2">
    <name type="scientific">Streptomyces sp. NBC_01393</name>
    <dbReference type="NCBI Taxonomy" id="2903851"/>
    <lineage>
        <taxon>Bacteria</taxon>
        <taxon>Bacillati</taxon>
        <taxon>Actinomycetota</taxon>
        <taxon>Actinomycetes</taxon>
        <taxon>Kitasatosporales</taxon>
        <taxon>Streptomycetaceae</taxon>
        <taxon>Streptomyces</taxon>
    </lineage>
</organism>
<sequence length="436" mass="47401">MPKPTKKRGVRIPWVTDSRGDRYDRSEIDRQPQPRYVAPLKCGGCGARVSARHGNADDPDSRTSHYFRIDPHTAACRYDLDQRGKQLVDQAPGTVVRKGGQWRLICPPLNHLGTGGQKPAPGGAARPIRTGGAGPRITSKQAGAAIASARRIVRILNDFDQDPDVAAEFAAVAPNGRRDIPWTEFCRGRADADQLAQTLLDGTAAPIPHAVWGPVHTADAAGRNNDSYVVLYEARNPVHIDSKPVRLRVAVRSTQPDWIGATTRSGQVLGYGYWQLFPADPSKARRQGWIELQLWVKQPWQATRWDTDGTTIDLPEPRTMPAPERRTPPPAKAVPPAVSPALDKAFCASGPLPQPDVASAEAELEPDAPAEHPADVPQIPTLPVSPAPPGPAPAPPTVPPAALPPLPPFPPSIPDADDRRTKLRRWLESVRRPRRP</sequence>
<feature type="region of interest" description="Disordered" evidence="1">
    <location>
        <begin position="1"/>
        <end position="29"/>
    </location>
</feature>
<feature type="region of interest" description="Disordered" evidence="1">
    <location>
        <begin position="307"/>
        <end position="436"/>
    </location>
</feature>
<evidence type="ECO:0000313" key="2">
    <source>
        <dbReference type="EMBL" id="WTZ06739.1"/>
    </source>
</evidence>
<name>A0AAU3HP96_9ACTN</name>
<gene>
    <name evidence="2" type="ORF">OG699_01030</name>
</gene>
<dbReference type="AlphaFoldDB" id="A0AAU3HP96"/>
<proteinExistence type="predicted"/>
<feature type="compositionally biased region" description="Pro residues" evidence="1">
    <location>
        <begin position="383"/>
        <end position="413"/>
    </location>
</feature>
<evidence type="ECO:0000256" key="1">
    <source>
        <dbReference type="SAM" id="MobiDB-lite"/>
    </source>
</evidence>
<protein>
    <submittedName>
        <fullName evidence="2">Uncharacterized protein</fullName>
    </submittedName>
</protein>